<keyword evidence="3" id="KW-1185">Reference proteome</keyword>
<evidence type="ECO:0000313" key="2">
    <source>
        <dbReference type="EMBL" id="KAL3516036.1"/>
    </source>
</evidence>
<dbReference type="InterPro" id="IPR008802">
    <property type="entry name" value="REF"/>
</dbReference>
<accession>A0ABD2Z976</accession>
<proteinExistence type="inferred from homology"/>
<reference evidence="2 3" key="1">
    <citation type="submission" date="2024-11" db="EMBL/GenBank/DDBJ databases">
        <title>A near-complete genome assembly of Cinchona calisaya.</title>
        <authorList>
            <person name="Lian D.C."/>
            <person name="Zhao X.W."/>
            <person name="Wei L."/>
        </authorList>
    </citation>
    <scope>NUCLEOTIDE SEQUENCE [LARGE SCALE GENOMIC DNA]</scope>
    <source>
        <tissue evidence="2">Nenye</tissue>
    </source>
</reference>
<dbReference type="PANTHER" id="PTHR33732:SF9">
    <property type="entry name" value="REF_SRPP-LIKE PROTEIN OS05G0151300_LOC_OS05G05940"/>
    <property type="match status" value="1"/>
</dbReference>
<sequence length="247" mass="27233">MAETDPRPQKQMEESEEKRLKYFEFLQVAALHAVLCAAKLYDYAKDNSGPLKPSVQSVEGTVKNVVGPIYDKFHDVPVELLKFLDRKVDESVNKMEYHIPPFLKQAKTQAVSAAQMAPAAARCVASEVKSAGVVETASGLAKNVYIKYEPAAKELYTKYEPVAEHYAVSTWHSLNKLPLFPRVSQAVVPAASYCSEKYNQTVQHTADKGFKVASYLPLVPTEKIAKVFSNKEAEPRVSGGDSAIAAH</sequence>
<evidence type="ECO:0000256" key="1">
    <source>
        <dbReference type="ARBA" id="ARBA00009737"/>
    </source>
</evidence>
<protein>
    <submittedName>
        <fullName evidence="2">Uncharacterized protein</fullName>
    </submittedName>
</protein>
<dbReference type="AlphaFoldDB" id="A0ABD2Z976"/>
<dbReference type="Pfam" id="PF05755">
    <property type="entry name" value="REF"/>
    <property type="match status" value="1"/>
</dbReference>
<dbReference type="Proteomes" id="UP001630127">
    <property type="component" value="Unassembled WGS sequence"/>
</dbReference>
<dbReference type="PANTHER" id="PTHR33732">
    <property type="entry name" value="REF/SRPP-LIKE PROTEIN OS05G0151300/LOC_OS05G05940"/>
    <property type="match status" value="1"/>
</dbReference>
<comment type="caution">
    <text evidence="2">The sequence shown here is derived from an EMBL/GenBank/DDBJ whole genome shotgun (WGS) entry which is preliminary data.</text>
</comment>
<comment type="similarity">
    <text evidence="1">Belongs to the REF/SRPP family.</text>
</comment>
<dbReference type="EMBL" id="JBJUIK010000010">
    <property type="protein sequence ID" value="KAL3516036.1"/>
    <property type="molecule type" value="Genomic_DNA"/>
</dbReference>
<name>A0ABD2Z976_9GENT</name>
<organism evidence="2 3">
    <name type="scientific">Cinchona calisaya</name>
    <dbReference type="NCBI Taxonomy" id="153742"/>
    <lineage>
        <taxon>Eukaryota</taxon>
        <taxon>Viridiplantae</taxon>
        <taxon>Streptophyta</taxon>
        <taxon>Embryophyta</taxon>
        <taxon>Tracheophyta</taxon>
        <taxon>Spermatophyta</taxon>
        <taxon>Magnoliopsida</taxon>
        <taxon>eudicotyledons</taxon>
        <taxon>Gunneridae</taxon>
        <taxon>Pentapetalae</taxon>
        <taxon>asterids</taxon>
        <taxon>lamiids</taxon>
        <taxon>Gentianales</taxon>
        <taxon>Rubiaceae</taxon>
        <taxon>Cinchonoideae</taxon>
        <taxon>Cinchoneae</taxon>
        <taxon>Cinchona</taxon>
    </lineage>
</organism>
<gene>
    <name evidence="2" type="ORF">ACH5RR_022938</name>
</gene>
<evidence type="ECO:0000313" key="3">
    <source>
        <dbReference type="Proteomes" id="UP001630127"/>
    </source>
</evidence>